<proteinExistence type="inferred from homology"/>
<feature type="compositionally biased region" description="Basic and acidic residues" evidence="9">
    <location>
        <begin position="528"/>
        <end position="540"/>
    </location>
</feature>
<evidence type="ECO:0000256" key="5">
    <source>
        <dbReference type="ARBA" id="ARBA00022989"/>
    </source>
</evidence>
<evidence type="ECO:0000256" key="4">
    <source>
        <dbReference type="ARBA" id="ARBA00022824"/>
    </source>
</evidence>
<dbReference type="PROSITE" id="PS00803">
    <property type="entry name" value="CALRETICULIN_1"/>
    <property type="match status" value="1"/>
</dbReference>
<dbReference type="PANTHER" id="PTHR11073:SF1">
    <property type="entry name" value="CALNEXIN 14D-RELATED"/>
    <property type="match status" value="1"/>
</dbReference>
<dbReference type="RefSeq" id="XP_069210215.1">
    <property type="nucleotide sequence ID" value="XM_069352797.1"/>
</dbReference>
<keyword evidence="8" id="KW-0732">Signal</keyword>
<dbReference type="PANTHER" id="PTHR11073">
    <property type="entry name" value="CALRETICULIN AND CALNEXIN"/>
    <property type="match status" value="1"/>
</dbReference>
<dbReference type="Gene3D" id="2.10.250.10">
    <property type="entry name" value="Calreticulin/calnexin, P domain"/>
    <property type="match status" value="1"/>
</dbReference>
<feature type="region of interest" description="Disordered" evidence="9">
    <location>
        <begin position="505"/>
        <end position="550"/>
    </location>
</feature>
<comment type="subcellular location">
    <subcellularLocation>
        <location evidence="1">Endoplasmic reticulum membrane</location>
        <topology evidence="1">Single-pass membrane protein</topology>
    </subcellularLocation>
</comment>
<evidence type="ECO:0000256" key="7">
    <source>
        <dbReference type="ARBA" id="ARBA00023186"/>
    </source>
</evidence>
<evidence type="ECO:0000256" key="1">
    <source>
        <dbReference type="ARBA" id="ARBA00004389"/>
    </source>
</evidence>
<dbReference type="EMBL" id="JBBXJM010000003">
    <property type="protein sequence ID" value="KAL1410271.1"/>
    <property type="molecule type" value="Genomic_DNA"/>
</dbReference>
<comment type="caution">
    <text evidence="10">The sequence shown here is derived from an EMBL/GenBank/DDBJ whole genome shotgun (WGS) entry which is preliminary data.</text>
</comment>
<dbReference type="Proteomes" id="UP001565368">
    <property type="component" value="Unassembled WGS sequence"/>
</dbReference>
<dbReference type="PRINTS" id="PR00626">
    <property type="entry name" value="CALRETICULIN"/>
</dbReference>
<reference evidence="10 11" key="1">
    <citation type="submission" date="2023-08" db="EMBL/GenBank/DDBJ databases">
        <title>Annotated Genome Sequence of Vanrija albida AlHP1.</title>
        <authorList>
            <person name="Herzog R."/>
        </authorList>
    </citation>
    <scope>NUCLEOTIDE SEQUENCE [LARGE SCALE GENOMIC DNA]</scope>
    <source>
        <strain evidence="10 11">AlHP1</strain>
    </source>
</reference>
<evidence type="ECO:0000256" key="9">
    <source>
        <dbReference type="SAM" id="MobiDB-lite"/>
    </source>
</evidence>
<keyword evidence="6 8" id="KW-0472">Membrane</keyword>
<evidence type="ECO:0000256" key="8">
    <source>
        <dbReference type="RuleBase" id="RU362126"/>
    </source>
</evidence>
<evidence type="ECO:0000313" key="11">
    <source>
        <dbReference type="Proteomes" id="UP001565368"/>
    </source>
</evidence>
<feature type="signal peptide" evidence="8">
    <location>
        <begin position="1"/>
        <end position="23"/>
    </location>
</feature>
<keyword evidence="3 8" id="KW-0812">Transmembrane</keyword>
<evidence type="ECO:0000256" key="3">
    <source>
        <dbReference type="ARBA" id="ARBA00022692"/>
    </source>
</evidence>
<keyword evidence="4 8" id="KW-0256">Endoplasmic reticulum</keyword>
<keyword evidence="7 8" id="KW-0143">Chaperone</keyword>
<name>A0ABR3Q6J9_9TREE</name>
<feature type="chain" id="PRO_5044968536" evidence="8">
    <location>
        <begin position="24"/>
        <end position="550"/>
    </location>
</feature>
<dbReference type="InterPro" id="IPR018124">
    <property type="entry name" value="Calret/calnex_CS"/>
</dbReference>
<dbReference type="InterPro" id="IPR013320">
    <property type="entry name" value="ConA-like_dom_sf"/>
</dbReference>
<dbReference type="GeneID" id="95985320"/>
<sequence length="550" mass="60429">MRPQNVVTAAGTGALILAASASASEVTFKPTTLKAPFIEQFTEDLGPESRWTVSQATKQTPVGDETFSYVGTWSVEEPEVFPGIKGDKGLVLKSKAAHHAISTVFDKPIETKGKPLVVQYEVKLQKGLECGGAYLKLLSEQGEKKGLRAGEEYTDKTPFTVMFGPDRCGSTNKVHFIFRHKNPVTGEFEEKHYNSPPLPKITKTTALYTLVINPDQTFQIKINDEEVSTGNLLEDFTPAVNPDAEIDDPEDSKPVDWVDIAEIDDVDAVKPDDWDEDAPLTIVDVEAVKPEDWLDNEPIEIADPEAEKPEEWDDEEDGDWIAPTVPNPKCQEASGCGEWFAPKIRNPDYKGQWVRPKIANPEYKGVWAPAKIPNPDFFEDKNPAALTPIGGLGFELWTMTEDILFDNIYIGHDVNQAEQFAKETFHVKRPIEQEAEGSAPDEDDEEPSTVVDKIRLRLLEFVALAQIDPLDAAKQLPEVAAGIAAAFFTFLALLGGLAGLFKSGGSGKQPTVVKKSTVKAAPAPAPEAKIEEIKEDDSAAKKRTTRSSKE</sequence>
<keyword evidence="11" id="KW-1185">Reference proteome</keyword>
<evidence type="ECO:0000313" key="10">
    <source>
        <dbReference type="EMBL" id="KAL1410271.1"/>
    </source>
</evidence>
<evidence type="ECO:0000256" key="2">
    <source>
        <dbReference type="ARBA" id="ARBA00010983"/>
    </source>
</evidence>
<dbReference type="PROSITE" id="PS00804">
    <property type="entry name" value="CALRETICULIN_2"/>
    <property type="match status" value="1"/>
</dbReference>
<accession>A0ABR3Q6J9</accession>
<dbReference type="Pfam" id="PF00262">
    <property type="entry name" value="Calreticulin"/>
    <property type="match status" value="1"/>
</dbReference>
<keyword evidence="5 8" id="KW-1133">Transmembrane helix</keyword>
<comment type="similarity">
    <text evidence="2 8">Belongs to the calreticulin family.</text>
</comment>
<feature type="transmembrane region" description="Helical" evidence="8">
    <location>
        <begin position="479"/>
        <end position="501"/>
    </location>
</feature>
<evidence type="ECO:0000256" key="6">
    <source>
        <dbReference type="ARBA" id="ARBA00023136"/>
    </source>
</evidence>
<feature type="compositionally biased region" description="Basic residues" evidence="9">
    <location>
        <begin position="541"/>
        <end position="550"/>
    </location>
</feature>
<organism evidence="10 11">
    <name type="scientific">Vanrija albida</name>
    <dbReference type="NCBI Taxonomy" id="181172"/>
    <lineage>
        <taxon>Eukaryota</taxon>
        <taxon>Fungi</taxon>
        <taxon>Dikarya</taxon>
        <taxon>Basidiomycota</taxon>
        <taxon>Agaricomycotina</taxon>
        <taxon>Tremellomycetes</taxon>
        <taxon>Trichosporonales</taxon>
        <taxon>Trichosporonaceae</taxon>
        <taxon>Vanrija</taxon>
    </lineage>
</organism>
<gene>
    <name evidence="10" type="primary">CNE1</name>
    <name evidence="10" type="ORF">Q8F55_004277</name>
</gene>
<dbReference type="InterPro" id="IPR009033">
    <property type="entry name" value="Calreticulin/calnexin_P_dom_sf"/>
</dbReference>
<dbReference type="Gene3D" id="2.60.120.200">
    <property type="match status" value="1"/>
</dbReference>
<dbReference type="InterPro" id="IPR001580">
    <property type="entry name" value="Calret/calnex"/>
</dbReference>
<dbReference type="SUPFAM" id="SSF63887">
    <property type="entry name" value="P-domain of calnexin/calreticulin"/>
    <property type="match status" value="1"/>
</dbReference>
<protein>
    <submittedName>
        <fullName evidence="10">Calnexin</fullName>
    </submittedName>
</protein>
<dbReference type="SUPFAM" id="SSF49899">
    <property type="entry name" value="Concanavalin A-like lectins/glucanases"/>
    <property type="match status" value="2"/>
</dbReference>